<dbReference type="InterPro" id="IPR000711">
    <property type="entry name" value="ATPase_OSCP/dsu"/>
</dbReference>
<dbReference type="RefSeq" id="WP_126118382.1">
    <property type="nucleotide sequence ID" value="NZ_CP101806.1"/>
</dbReference>
<evidence type="ECO:0000256" key="6">
    <source>
        <dbReference type="ARBA" id="ARBA00023310"/>
    </source>
</evidence>
<dbReference type="Proteomes" id="UP000280036">
    <property type="component" value="Unassembled WGS sequence"/>
</dbReference>
<keyword evidence="3 7" id="KW-0375">Hydrogen ion transport</keyword>
<evidence type="ECO:0000256" key="3">
    <source>
        <dbReference type="ARBA" id="ARBA00022781"/>
    </source>
</evidence>
<dbReference type="InterPro" id="IPR026015">
    <property type="entry name" value="ATP_synth_OSCP/delta_N_sf"/>
</dbReference>
<dbReference type="GO" id="GO:0016787">
    <property type="term" value="F:hydrolase activity"/>
    <property type="evidence" value="ECO:0007669"/>
    <property type="project" value="UniProtKB-KW"/>
</dbReference>
<evidence type="ECO:0000313" key="8">
    <source>
        <dbReference type="EMBL" id="UUD35007.1"/>
    </source>
</evidence>
<evidence type="ECO:0000313" key="10">
    <source>
        <dbReference type="Proteomes" id="UP000280036"/>
    </source>
</evidence>
<keyword evidence="5 7" id="KW-0472">Membrane</keyword>
<reference evidence="8" key="2">
    <citation type="submission" date="2022-07" db="EMBL/GenBank/DDBJ databases">
        <title>Complete genome of Mycoplasma caviae type strain G122.</title>
        <authorList>
            <person name="Spergser J."/>
        </authorList>
    </citation>
    <scope>NUCLEOTIDE SEQUENCE</scope>
    <source>
        <strain evidence="8">G122</strain>
    </source>
</reference>
<comment type="subcellular location">
    <subcellularLocation>
        <location evidence="7">Cell membrane</location>
        <topology evidence="7">Peripheral membrane protein</topology>
    </subcellularLocation>
    <subcellularLocation>
        <location evidence="1">Membrane</location>
    </subcellularLocation>
</comment>
<dbReference type="PRINTS" id="PR00125">
    <property type="entry name" value="ATPASEDELTA"/>
</dbReference>
<sequence>MYSKANPEGYALALFELAKADKQMKAINDNVVSLYNVICESNSLVEKLSDQSFEKNKKYDYIDKIFKNISNSKLIANFLKVLVERNAVSLLRRSLEHYLKLANKHLNIRFALITTAFELSDEKLRKIKQKLEKQYNTEIVLKHQIDESLISGFKIKMDSLVIEQNYKKDLEEINTILTKKGGLND</sequence>
<dbReference type="EMBL" id="UZVY01000001">
    <property type="protein sequence ID" value="VDR42166.1"/>
    <property type="molecule type" value="Genomic_DNA"/>
</dbReference>
<evidence type="ECO:0000313" key="11">
    <source>
        <dbReference type="Proteomes" id="UP001058569"/>
    </source>
</evidence>
<organism evidence="9 10">
    <name type="scientific">Mycoplasmopsis caviae</name>
    <dbReference type="NCBI Taxonomy" id="55603"/>
    <lineage>
        <taxon>Bacteria</taxon>
        <taxon>Bacillati</taxon>
        <taxon>Mycoplasmatota</taxon>
        <taxon>Mycoplasmoidales</taxon>
        <taxon>Metamycoplasmataceae</taxon>
        <taxon>Mycoplasmopsis</taxon>
    </lineage>
</organism>
<dbReference type="Proteomes" id="UP001058569">
    <property type="component" value="Chromosome"/>
</dbReference>
<evidence type="ECO:0000256" key="4">
    <source>
        <dbReference type="ARBA" id="ARBA00023065"/>
    </source>
</evidence>
<keyword evidence="7" id="KW-0139">CF(1)</keyword>
<gene>
    <name evidence="7 9" type="primary">atpH</name>
    <name evidence="9" type="ORF">NCTC10126_00666</name>
    <name evidence="8" type="ORF">NPA07_04340</name>
</gene>
<protein>
    <recommendedName>
        <fullName evidence="7">ATP synthase subunit delta</fullName>
    </recommendedName>
    <alternativeName>
        <fullName evidence="7">ATP synthase F(1) sector subunit delta</fullName>
    </alternativeName>
    <alternativeName>
        <fullName evidence="7">F-type ATPase subunit delta</fullName>
        <shortName evidence="7">F-ATPase subunit delta</shortName>
    </alternativeName>
</protein>
<evidence type="ECO:0000256" key="5">
    <source>
        <dbReference type="ARBA" id="ARBA00023136"/>
    </source>
</evidence>
<dbReference type="GO" id="GO:0045259">
    <property type="term" value="C:proton-transporting ATP synthase complex"/>
    <property type="evidence" value="ECO:0007669"/>
    <property type="project" value="UniProtKB-KW"/>
</dbReference>
<comment type="function">
    <text evidence="7">This protein is part of the stalk that links CF(0) to CF(1). It either transmits conformational changes from CF(0) to CF(1) or is implicated in proton conduction.</text>
</comment>
<dbReference type="EMBL" id="CP101806">
    <property type="protein sequence ID" value="UUD35007.1"/>
    <property type="molecule type" value="Genomic_DNA"/>
</dbReference>
<comment type="similarity">
    <text evidence="7">Belongs to the ATPase delta chain family.</text>
</comment>
<keyword evidence="4 7" id="KW-0406">Ion transport</keyword>
<keyword evidence="6 7" id="KW-0066">ATP synthesis</keyword>
<accession>A0A3P8MER1</accession>
<comment type="function">
    <text evidence="7">F(1)F(0) ATP synthase produces ATP from ADP in the presence of a proton or sodium gradient. F-type ATPases consist of two structural domains, F(1) containing the extramembraneous catalytic core and F(0) containing the membrane proton channel, linked together by a central stalk and a peripheral stalk. During catalysis, ATP synthesis in the catalytic domain of F(1) is coupled via a rotary mechanism of the central stalk subunits to proton translocation.</text>
</comment>
<evidence type="ECO:0000256" key="2">
    <source>
        <dbReference type="ARBA" id="ARBA00022448"/>
    </source>
</evidence>
<dbReference type="GO" id="GO:0005886">
    <property type="term" value="C:plasma membrane"/>
    <property type="evidence" value="ECO:0007669"/>
    <property type="project" value="UniProtKB-SubCell"/>
</dbReference>
<evidence type="ECO:0000256" key="7">
    <source>
        <dbReference type="HAMAP-Rule" id="MF_01416"/>
    </source>
</evidence>
<dbReference type="GO" id="GO:0046933">
    <property type="term" value="F:proton-transporting ATP synthase activity, rotational mechanism"/>
    <property type="evidence" value="ECO:0007669"/>
    <property type="project" value="UniProtKB-UniRule"/>
</dbReference>
<name>A0A3P8MER1_9BACT</name>
<dbReference type="OrthoDB" id="400380at2"/>
<proteinExistence type="inferred from homology"/>
<evidence type="ECO:0000256" key="1">
    <source>
        <dbReference type="ARBA" id="ARBA00004370"/>
    </source>
</evidence>
<keyword evidence="9" id="KW-0378">Hydrolase</keyword>
<dbReference type="PANTHER" id="PTHR11910">
    <property type="entry name" value="ATP SYNTHASE DELTA CHAIN"/>
    <property type="match status" value="1"/>
</dbReference>
<dbReference type="Gene3D" id="1.10.520.20">
    <property type="entry name" value="N-terminal domain of the delta subunit of the F1F0-ATP synthase"/>
    <property type="match status" value="1"/>
</dbReference>
<keyword evidence="11" id="KW-1185">Reference proteome</keyword>
<dbReference type="HAMAP" id="MF_01416">
    <property type="entry name" value="ATP_synth_delta_bact"/>
    <property type="match status" value="1"/>
</dbReference>
<keyword evidence="7" id="KW-1003">Cell membrane</keyword>
<dbReference type="Pfam" id="PF00213">
    <property type="entry name" value="OSCP"/>
    <property type="match status" value="1"/>
</dbReference>
<dbReference type="SUPFAM" id="SSF47928">
    <property type="entry name" value="N-terminal domain of the delta subunit of the F1F0-ATP synthase"/>
    <property type="match status" value="1"/>
</dbReference>
<evidence type="ECO:0000313" key="9">
    <source>
        <dbReference type="EMBL" id="VDR42166.1"/>
    </source>
</evidence>
<dbReference type="NCBIfam" id="TIGR01145">
    <property type="entry name" value="ATP_synt_delta"/>
    <property type="match status" value="1"/>
</dbReference>
<dbReference type="AlphaFoldDB" id="A0A3P8MER1"/>
<keyword evidence="2 7" id="KW-0813">Transport</keyword>
<reference evidence="9 10" key="1">
    <citation type="submission" date="2018-12" db="EMBL/GenBank/DDBJ databases">
        <authorList>
            <consortium name="Pathogen Informatics"/>
        </authorList>
    </citation>
    <scope>NUCLEOTIDE SEQUENCE [LARGE SCALE GENOMIC DNA]</scope>
    <source>
        <strain evidence="9 10">NCTC10126</strain>
    </source>
</reference>